<dbReference type="Proteomes" id="UP000282656">
    <property type="component" value="Unassembled WGS sequence"/>
</dbReference>
<comment type="caution">
    <text evidence="3">The sequence shown here is derived from an EMBL/GenBank/DDBJ whole genome shotgun (WGS) entry which is preliminary data.</text>
</comment>
<evidence type="ECO:0000259" key="2">
    <source>
        <dbReference type="Pfam" id="PF08308"/>
    </source>
</evidence>
<gene>
    <name evidence="3" type="ORF">D7X96_04995</name>
</gene>
<reference evidence="4" key="1">
    <citation type="submission" date="2018-09" db="EMBL/GenBank/DDBJ databases">
        <authorList>
            <person name="Livingstone P.G."/>
            <person name="Whitworth D.E."/>
        </authorList>
    </citation>
    <scope>NUCLEOTIDE SEQUENCE [LARGE SCALE GENOMIC DNA]</scope>
    <source>
        <strain evidence="4">AB047A</strain>
    </source>
</reference>
<evidence type="ECO:0000313" key="4">
    <source>
        <dbReference type="Proteomes" id="UP000282656"/>
    </source>
</evidence>
<sequence>MASDMRGSPRTRPRGQCLSNPSTSQVTPHARAVGPEGTARSAASADLYAWQQRLRQKGRCLDGGPRAGAPIPVMPSNARRLIIALLMAGACACAGAPVPASRDADALEDPWGEDSRPAPAAARVERAVLTGLCLAVMPDQAHVYVDGRAMGIARQLGALLPLAPGVHQVSVQLEGHDTWRAEVRVGDRPEPIEVTLTASP</sequence>
<accession>A0A3A8R5E2</accession>
<keyword evidence="4" id="KW-1185">Reference proteome</keyword>
<dbReference type="InterPro" id="IPR013229">
    <property type="entry name" value="PEGA"/>
</dbReference>
<protein>
    <submittedName>
        <fullName evidence="3">PEGA domain-containing protein</fullName>
    </submittedName>
</protein>
<dbReference type="Pfam" id="PF08308">
    <property type="entry name" value="PEGA"/>
    <property type="match status" value="1"/>
</dbReference>
<feature type="domain" description="PEGA" evidence="2">
    <location>
        <begin position="138"/>
        <end position="191"/>
    </location>
</feature>
<dbReference type="EMBL" id="RAWM01000008">
    <property type="protein sequence ID" value="RKH72442.1"/>
    <property type="molecule type" value="Genomic_DNA"/>
</dbReference>
<evidence type="ECO:0000313" key="3">
    <source>
        <dbReference type="EMBL" id="RKH72442.1"/>
    </source>
</evidence>
<name>A0A3A8R5E2_9BACT</name>
<feature type="region of interest" description="Disordered" evidence="1">
    <location>
        <begin position="1"/>
        <end position="38"/>
    </location>
</feature>
<evidence type="ECO:0000256" key="1">
    <source>
        <dbReference type="SAM" id="MobiDB-lite"/>
    </source>
</evidence>
<organism evidence="3 4">
    <name type="scientific">Corallococcus interemptor</name>
    <dbReference type="NCBI Taxonomy" id="2316720"/>
    <lineage>
        <taxon>Bacteria</taxon>
        <taxon>Pseudomonadati</taxon>
        <taxon>Myxococcota</taxon>
        <taxon>Myxococcia</taxon>
        <taxon>Myxococcales</taxon>
        <taxon>Cystobacterineae</taxon>
        <taxon>Myxococcaceae</taxon>
        <taxon>Corallococcus</taxon>
    </lineage>
</organism>
<dbReference type="AlphaFoldDB" id="A0A3A8R5E2"/>
<feature type="compositionally biased region" description="Polar residues" evidence="1">
    <location>
        <begin position="17"/>
        <end position="27"/>
    </location>
</feature>
<proteinExistence type="predicted"/>